<evidence type="ECO:0000313" key="7">
    <source>
        <dbReference type="EMBL" id="ELY85184.1"/>
    </source>
</evidence>
<keyword evidence="3" id="KW-0067">ATP-binding</keyword>
<dbReference type="EMBL" id="AOIK01000032">
    <property type="protein sequence ID" value="ELY85184.1"/>
    <property type="molecule type" value="Genomic_DNA"/>
</dbReference>
<keyword evidence="1 7" id="KW-0436">Ligase</keyword>
<keyword evidence="4" id="KW-0648">Protein biosynthesis</keyword>
<comment type="caution">
    <text evidence="7">The sequence shown here is derived from an EMBL/GenBank/DDBJ whole genome shotgun (WGS) entry which is preliminary data.</text>
</comment>
<evidence type="ECO:0000259" key="6">
    <source>
        <dbReference type="PROSITE" id="PS50862"/>
    </source>
</evidence>
<evidence type="ECO:0000256" key="4">
    <source>
        <dbReference type="ARBA" id="ARBA00022917"/>
    </source>
</evidence>
<dbReference type="RefSeq" id="WP_007109853.1">
    <property type="nucleotide sequence ID" value="NZ_AOIK01000032.1"/>
</dbReference>
<evidence type="ECO:0000313" key="8">
    <source>
        <dbReference type="Proteomes" id="UP000011511"/>
    </source>
</evidence>
<organism evidence="7 8">
    <name type="scientific">Natrinema altunense (strain JCM 12890 / CGMCC 1.3731 / AJ2)</name>
    <dbReference type="NCBI Taxonomy" id="1227494"/>
    <lineage>
        <taxon>Archaea</taxon>
        <taxon>Methanobacteriati</taxon>
        <taxon>Methanobacteriota</taxon>
        <taxon>Stenosarchaea group</taxon>
        <taxon>Halobacteria</taxon>
        <taxon>Halobacteriales</taxon>
        <taxon>Natrialbaceae</taxon>
        <taxon>Natrinema</taxon>
    </lineage>
</organism>
<dbReference type="PROSITE" id="PS50862">
    <property type="entry name" value="AA_TRNA_LIGASE_II"/>
    <property type="match status" value="1"/>
</dbReference>
<keyword evidence="2" id="KW-0547">Nucleotide-binding</keyword>
<reference evidence="7 8" key="1">
    <citation type="journal article" date="2014" name="PLoS Genet.">
        <title>Phylogenetically driven sequencing of extremely halophilic archaea reveals strategies for static and dynamic osmo-response.</title>
        <authorList>
            <person name="Becker E.A."/>
            <person name="Seitzer P.M."/>
            <person name="Tritt A."/>
            <person name="Larsen D."/>
            <person name="Krusor M."/>
            <person name="Yao A.I."/>
            <person name="Wu D."/>
            <person name="Madern D."/>
            <person name="Eisen J.A."/>
            <person name="Darling A.E."/>
            <person name="Facciotti M.T."/>
        </authorList>
    </citation>
    <scope>NUCLEOTIDE SEQUENCE [LARGE SCALE GENOMIC DNA]</scope>
    <source>
        <strain evidence="7 8">JCM 12890</strain>
    </source>
</reference>
<dbReference type="InterPro" id="IPR045864">
    <property type="entry name" value="aa-tRNA-synth_II/BPL/LPL"/>
</dbReference>
<dbReference type="SUPFAM" id="SSF55681">
    <property type="entry name" value="Class II aaRS and biotin synthetases"/>
    <property type="match status" value="1"/>
</dbReference>
<dbReference type="Gene3D" id="3.30.930.10">
    <property type="entry name" value="Bira Bifunctional Protein, Domain 2"/>
    <property type="match status" value="1"/>
</dbReference>
<keyword evidence="5" id="KW-0030">Aminoacyl-tRNA synthetase</keyword>
<protein>
    <submittedName>
        <fullName evidence="7">Asparaginyl-tRNA ligase</fullName>
        <ecNumber evidence="7">6.1.1.22</ecNumber>
    </submittedName>
</protein>
<dbReference type="GO" id="GO:0006421">
    <property type="term" value="P:asparaginyl-tRNA aminoacylation"/>
    <property type="evidence" value="ECO:0007669"/>
    <property type="project" value="TreeGrafter"/>
</dbReference>
<feature type="domain" description="Aminoacyl-transfer RNA synthetases class-II family profile" evidence="6">
    <location>
        <begin position="58"/>
        <end position="367"/>
    </location>
</feature>
<dbReference type="GO" id="GO:0004816">
    <property type="term" value="F:asparagine-tRNA ligase activity"/>
    <property type="evidence" value="ECO:0007669"/>
    <property type="project" value="UniProtKB-EC"/>
</dbReference>
<dbReference type="InterPro" id="IPR006195">
    <property type="entry name" value="aa-tRNA-synth_II"/>
</dbReference>
<sequence length="375" mass="43624">MVYSTNEDGTINYEGNKVFDPIENIQGDDRFLERIGDRQYQLHEQEHWSYLTNVNHHIYQATVDYFHELGSKYTLLPLTTRLISSPGAVFGSETIDYTEDTSPITLEWFDMDKTAFLSESSQVYLELALAQQGVDQVHSIYNSFRKEEADNTHLSEFHHIEYEGQVGQERNEEIVEELLVKILDRLLDEGRSDLEQFLGHDEIVELEELRADPVRRISFDEALSLLREDTGDQKYEEFTEAHFGDWEEVRLTELFDGKIVAVQEYPLLEVPFYHAEKDTNGPRVAKNSDFIWPGYRETVGTGERVAHLEDVEEKAELFNLPREDYEPYIRARQFDDYERTSGFGIGWERLVQGLLNMPSIISVAHFPRTHTGLKP</sequence>
<dbReference type="PANTHER" id="PTHR22594">
    <property type="entry name" value="ASPARTYL/LYSYL-TRNA SYNTHETASE"/>
    <property type="match status" value="1"/>
</dbReference>
<dbReference type="PANTHER" id="PTHR22594:SF34">
    <property type="entry name" value="ASPARAGINE--TRNA LIGASE, MITOCHONDRIAL-RELATED"/>
    <property type="match status" value="1"/>
</dbReference>
<evidence type="ECO:0000256" key="3">
    <source>
        <dbReference type="ARBA" id="ARBA00022840"/>
    </source>
</evidence>
<dbReference type="AlphaFoldDB" id="L9ZFR3"/>
<dbReference type="eggNOG" id="arCOG00407">
    <property type="taxonomic scope" value="Archaea"/>
</dbReference>
<name>L9ZFR3_NATA2</name>
<dbReference type="PATRIC" id="fig|1227494.3.peg.2598"/>
<accession>L9ZFR3</accession>
<gene>
    <name evidence="7" type="primary">asnC</name>
    <name evidence="7" type="ORF">C485_12955</name>
</gene>
<dbReference type="EC" id="6.1.1.22" evidence="7"/>
<evidence type="ECO:0000256" key="5">
    <source>
        <dbReference type="ARBA" id="ARBA00023146"/>
    </source>
</evidence>
<evidence type="ECO:0000256" key="2">
    <source>
        <dbReference type="ARBA" id="ARBA00022741"/>
    </source>
</evidence>
<evidence type="ECO:0000256" key="1">
    <source>
        <dbReference type="ARBA" id="ARBA00022598"/>
    </source>
</evidence>
<dbReference type="GO" id="GO:0005524">
    <property type="term" value="F:ATP binding"/>
    <property type="evidence" value="ECO:0007669"/>
    <property type="project" value="UniProtKB-KW"/>
</dbReference>
<keyword evidence="8" id="KW-1185">Reference proteome</keyword>
<proteinExistence type="predicted"/>
<dbReference type="Proteomes" id="UP000011511">
    <property type="component" value="Unassembled WGS sequence"/>
</dbReference>
<dbReference type="Pfam" id="PF00152">
    <property type="entry name" value="tRNA-synt_2"/>
    <property type="match status" value="1"/>
</dbReference>
<dbReference type="InterPro" id="IPR004364">
    <property type="entry name" value="Aa-tRNA-synt_II"/>
</dbReference>